<feature type="transmembrane region" description="Helical" evidence="6">
    <location>
        <begin position="111"/>
        <end position="131"/>
    </location>
</feature>
<evidence type="ECO:0000313" key="7">
    <source>
        <dbReference type="EMBL" id="MDW8801723.1"/>
    </source>
</evidence>
<dbReference type="PANTHER" id="PTHR30086">
    <property type="entry name" value="ARGININE EXPORTER PROTEIN ARGO"/>
    <property type="match status" value="1"/>
</dbReference>
<keyword evidence="8" id="KW-1185">Reference proteome</keyword>
<organism evidence="7 8">
    <name type="scientific">Clostridium tanneri</name>
    <dbReference type="NCBI Taxonomy" id="3037988"/>
    <lineage>
        <taxon>Bacteria</taxon>
        <taxon>Bacillati</taxon>
        <taxon>Bacillota</taxon>
        <taxon>Clostridia</taxon>
        <taxon>Eubacteriales</taxon>
        <taxon>Clostridiaceae</taxon>
        <taxon>Clostridium</taxon>
    </lineage>
</organism>
<keyword evidence="2" id="KW-1003">Cell membrane</keyword>
<dbReference type="RefSeq" id="WP_318798183.1">
    <property type="nucleotide sequence ID" value="NZ_JARUJP010000012.1"/>
</dbReference>
<dbReference type="Proteomes" id="UP001281656">
    <property type="component" value="Unassembled WGS sequence"/>
</dbReference>
<keyword evidence="3 6" id="KW-0812">Transmembrane</keyword>
<feature type="transmembrane region" description="Helical" evidence="6">
    <location>
        <begin position="187"/>
        <end position="205"/>
    </location>
</feature>
<feature type="transmembrane region" description="Helical" evidence="6">
    <location>
        <begin position="143"/>
        <end position="167"/>
    </location>
</feature>
<evidence type="ECO:0000256" key="3">
    <source>
        <dbReference type="ARBA" id="ARBA00022692"/>
    </source>
</evidence>
<gene>
    <name evidence="7" type="ORF">P8V03_11255</name>
</gene>
<accession>A0ABU4JUA7</accession>
<dbReference type="Pfam" id="PF01810">
    <property type="entry name" value="LysE"/>
    <property type="match status" value="1"/>
</dbReference>
<keyword evidence="5 6" id="KW-0472">Membrane</keyword>
<feature type="transmembrane region" description="Helical" evidence="6">
    <location>
        <begin position="72"/>
        <end position="91"/>
    </location>
</feature>
<dbReference type="InterPro" id="IPR001123">
    <property type="entry name" value="LeuE-type"/>
</dbReference>
<comment type="subcellular location">
    <subcellularLocation>
        <location evidence="1">Cell membrane</location>
        <topology evidence="1">Multi-pass membrane protein</topology>
    </subcellularLocation>
</comment>
<dbReference type="PANTHER" id="PTHR30086:SF20">
    <property type="entry name" value="ARGININE EXPORTER PROTEIN ARGO-RELATED"/>
    <property type="match status" value="1"/>
</dbReference>
<proteinExistence type="predicted"/>
<name>A0ABU4JUA7_9CLOT</name>
<evidence type="ECO:0000256" key="4">
    <source>
        <dbReference type="ARBA" id="ARBA00022989"/>
    </source>
</evidence>
<protein>
    <submittedName>
        <fullName evidence="7">LysE family transporter</fullName>
    </submittedName>
</protein>
<dbReference type="EMBL" id="JARUJP010000012">
    <property type="protein sequence ID" value="MDW8801723.1"/>
    <property type="molecule type" value="Genomic_DNA"/>
</dbReference>
<reference evidence="7 8" key="1">
    <citation type="submission" date="2023-04" db="EMBL/GenBank/DDBJ databases">
        <title>Clostridium tannerae sp. nov., isolated from the fecal material of an alpaca.</title>
        <authorList>
            <person name="Miller S."/>
            <person name="Hendry M."/>
            <person name="King J."/>
            <person name="Sankaranarayanan K."/>
            <person name="Lawson P.A."/>
        </authorList>
    </citation>
    <scope>NUCLEOTIDE SEQUENCE [LARGE SCALE GENOMIC DNA]</scope>
    <source>
        <strain evidence="7 8">A1-XYC3</strain>
    </source>
</reference>
<feature type="transmembrane region" description="Helical" evidence="6">
    <location>
        <begin position="36"/>
        <end position="60"/>
    </location>
</feature>
<sequence length="233" mass="25385">MLHIFLKGIIIGLLTGMPLGPIGALCLRTTLTNGAVFGFAAGLGSCVADSIYAIIAALGISFIARFLAMYQHYFRLIGGIILLIVGAHIILSKKENTKEVADGKTLAKSFITTFILALANPATIFSFLFVFASYGSKNIGHGIAARTVLIAGVFSGSFLWWIILILAAERFHKHLNPKKVSVINKTIGVIIVFSGIIFIAGAGNYKNYIRPSYMHSKLFKTILRLKPRYLHKL</sequence>
<evidence type="ECO:0000256" key="6">
    <source>
        <dbReference type="SAM" id="Phobius"/>
    </source>
</evidence>
<comment type="caution">
    <text evidence="7">The sequence shown here is derived from an EMBL/GenBank/DDBJ whole genome shotgun (WGS) entry which is preliminary data.</text>
</comment>
<evidence type="ECO:0000313" key="8">
    <source>
        <dbReference type="Proteomes" id="UP001281656"/>
    </source>
</evidence>
<keyword evidence="4 6" id="KW-1133">Transmembrane helix</keyword>
<evidence type="ECO:0000256" key="2">
    <source>
        <dbReference type="ARBA" id="ARBA00022475"/>
    </source>
</evidence>
<evidence type="ECO:0000256" key="5">
    <source>
        <dbReference type="ARBA" id="ARBA00023136"/>
    </source>
</evidence>
<evidence type="ECO:0000256" key="1">
    <source>
        <dbReference type="ARBA" id="ARBA00004651"/>
    </source>
</evidence>